<protein>
    <submittedName>
        <fullName evidence="2">Uncharacterized protein</fullName>
    </submittedName>
</protein>
<name>A0AAD9AHU0_9PEZI</name>
<sequence>MVHGFACVPAPNPPRRELPRSPDGPAPQLHPFTGPDGAGGHAIHGYGEGVEEDDLINIPCGADMECKPTDAASEVRRTRGWPLVRLAVTAELRGSAP</sequence>
<comment type="caution">
    <text evidence="2">The sequence shown here is derived from an EMBL/GenBank/DDBJ whole genome shotgun (WGS) entry which is preliminary data.</text>
</comment>
<evidence type="ECO:0000256" key="1">
    <source>
        <dbReference type="SAM" id="MobiDB-lite"/>
    </source>
</evidence>
<organism evidence="2 3">
    <name type="scientific">Colletotrichum chrysophilum</name>
    <dbReference type="NCBI Taxonomy" id="1836956"/>
    <lineage>
        <taxon>Eukaryota</taxon>
        <taxon>Fungi</taxon>
        <taxon>Dikarya</taxon>
        <taxon>Ascomycota</taxon>
        <taxon>Pezizomycotina</taxon>
        <taxon>Sordariomycetes</taxon>
        <taxon>Hypocreomycetidae</taxon>
        <taxon>Glomerellales</taxon>
        <taxon>Glomerellaceae</taxon>
        <taxon>Colletotrichum</taxon>
        <taxon>Colletotrichum gloeosporioides species complex</taxon>
    </lineage>
</organism>
<reference evidence="2" key="1">
    <citation type="submission" date="2023-01" db="EMBL/GenBank/DDBJ databases">
        <title>Colletotrichum chrysophilum M932 genome sequence.</title>
        <authorList>
            <person name="Baroncelli R."/>
        </authorList>
    </citation>
    <scope>NUCLEOTIDE SEQUENCE</scope>
    <source>
        <strain evidence="2">M932</strain>
    </source>
</reference>
<gene>
    <name evidence="2" type="ORF">CCHR01_10162</name>
</gene>
<accession>A0AAD9AHU0</accession>
<feature type="region of interest" description="Disordered" evidence="1">
    <location>
        <begin position="1"/>
        <end position="46"/>
    </location>
</feature>
<feature type="compositionally biased region" description="Gly residues" evidence="1">
    <location>
        <begin position="36"/>
        <end position="46"/>
    </location>
</feature>
<dbReference type="EMBL" id="JAQOWY010000210">
    <property type="protein sequence ID" value="KAK1847180.1"/>
    <property type="molecule type" value="Genomic_DNA"/>
</dbReference>
<evidence type="ECO:0000313" key="2">
    <source>
        <dbReference type="EMBL" id="KAK1847180.1"/>
    </source>
</evidence>
<dbReference type="AlphaFoldDB" id="A0AAD9AHU0"/>
<keyword evidence="3" id="KW-1185">Reference proteome</keyword>
<evidence type="ECO:0000313" key="3">
    <source>
        <dbReference type="Proteomes" id="UP001243330"/>
    </source>
</evidence>
<proteinExistence type="predicted"/>
<dbReference type="Proteomes" id="UP001243330">
    <property type="component" value="Unassembled WGS sequence"/>
</dbReference>